<keyword evidence="1" id="KW-1133">Transmembrane helix</keyword>
<keyword evidence="1" id="KW-0812">Transmembrane</keyword>
<dbReference type="EMBL" id="CP067089">
    <property type="protein sequence ID" value="QQO10869.1"/>
    <property type="molecule type" value="Genomic_DNA"/>
</dbReference>
<reference evidence="2" key="1">
    <citation type="submission" date="2021-01" db="EMBL/GenBank/DDBJ databases">
        <title>Description of Breznakiella homolactica.</title>
        <authorList>
            <person name="Song Y."/>
            <person name="Brune A."/>
        </authorList>
    </citation>
    <scope>NUCLEOTIDE SEQUENCE</scope>
    <source>
        <strain evidence="2">RmG30</strain>
    </source>
</reference>
<protein>
    <submittedName>
        <fullName evidence="2">Uncharacterized protein</fullName>
    </submittedName>
</protein>
<feature type="transmembrane region" description="Helical" evidence="1">
    <location>
        <begin position="133"/>
        <end position="152"/>
    </location>
</feature>
<keyword evidence="1" id="KW-0472">Membrane</keyword>
<dbReference type="Proteomes" id="UP000595917">
    <property type="component" value="Chromosome"/>
</dbReference>
<dbReference type="RefSeq" id="WP_215628174.1">
    <property type="nucleotide sequence ID" value="NZ_CP067089.2"/>
</dbReference>
<dbReference type="AlphaFoldDB" id="A0A7T7XR10"/>
<organism evidence="2 3">
    <name type="scientific">Breznakiella homolactica</name>
    <dbReference type="NCBI Taxonomy" id="2798577"/>
    <lineage>
        <taxon>Bacteria</taxon>
        <taxon>Pseudomonadati</taxon>
        <taxon>Spirochaetota</taxon>
        <taxon>Spirochaetia</taxon>
        <taxon>Spirochaetales</taxon>
        <taxon>Breznakiellaceae</taxon>
        <taxon>Breznakiella</taxon>
    </lineage>
</organism>
<gene>
    <name evidence="2" type="ORF">JFL75_08120</name>
</gene>
<evidence type="ECO:0000313" key="2">
    <source>
        <dbReference type="EMBL" id="QQO10869.1"/>
    </source>
</evidence>
<evidence type="ECO:0000256" key="1">
    <source>
        <dbReference type="SAM" id="Phobius"/>
    </source>
</evidence>
<evidence type="ECO:0000313" key="3">
    <source>
        <dbReference type="Proteomes" id="UP000595917"/>
    </source>
</evidence>
<accession>A0A7T7XR10</accession>
<dbReference type="KEGG" id="bhc:JFL75_08120"/>
<feature type="transmembrane region" description="Helical" evidence="1">
    <location>
        <begin position="6"/>
        <end position="34"/>
    </location>
</feature>
<proteinExistence type="predicted"/>
<feature type="transmembrane region" description="Helical" evidence="1">
    <location>
        <begin position="109"/>
        <end position="127"/>
    </location>
</feature>
<sequence>MNILDIIGLITVILLVIVDIMETIGQHTFAVFFYKMSIPVYFERIKSCTGMLFDTLNEEIEYKDIVINIHKNNEYFLRLKTELKLHPKQIFPLCIYSVKVKNGKYILKLRVPLTYLCLTAFIVILFIQENVLSYGIIFFLIMLLFLGLKMFARVKESFKELITEKEKEL</sequence>
<keyword evidence="3" id="KW-1185">Reference proteome</keyword>
<name>A0A7T7XR10_9SPIR</name>